<evidence type="ECO:0000256" key="3">
    <source>
        <dbReference type="ARBA" id="ARBA00048999"/>
    </source>
</evidence>
<dbReference type="AlphaFoldDB" id="A0ABD6EWN6"/>
<comment type="catalytic activity">
    <reaction evidence="3">
        <text>4,8-dimethylnonanoyl-CoA + (R)-carnitine = O-4,8-dimethylnonanoyl-(R)-carnitine + CoA</text>
        <dbReference type="Rhea" id="RHEA:44860"/>
        <dbReference type="ChEBI" id="CHEBI:16347"/>
        <dbReference type="ChEBI" id="CHEBI:57287"/>
        <dbReference type="ChEBI" id="CHEBI:77061"/>
        <dbReference type="ChEBI" id="CHEBI:84654"/>
    </reaction>
</comment>
<accession>A0ABD6EWN6</accession>
<keyword evidence="2" id="KW-0012">Acyltransferase</keyword>
<comment type="caution">
    <text evidence="5">The sequence shown here is derived from an EMBL/GenBank/DDBJ whole genome shotgun (WGS) entry which is preliminary data.</text>
</comment>
<evidence type="ECO:0000313" key="5">
    <source>
        <dbReference type="EMBL" id="MFH4980992.1"/>
    </source>
</evidence>
<evidence type="ECO:0000256" key="1">
    <source>
        <dbReference type="ARBA" id="ARBA00005005"/>
    </source>
</evidence>
<dbReference type="Pfam" id="PF00755">
    <property type="entry name" value="Carn_acyltransf"/>
    <property type="match status" value="1"/>
</dbReference>
<sequence>MSTFSHQKSLPPLPLPDLNVTLDKYLKSVEVFLSVSEFQKTRETVEKFRHSKLAHQLQNILVHRAANHRNWLDEWWYDAYNEVRLPLTPYSNQAATSDLWAPNERAWLHRAADFIHHVMQFWISIRKYVISVLSFVPF</sequence>
<proteinExistence type="predicted"/>
<evidence type="ECO:0000256" key="2">
    <source>
        <dbReference type="ARBA" id="ARBA00023315"/>
    </source>
</evidence>
<gene>
    <name evidence="5" type="ORF">AB6A40_007701</name>
</gene>
<name>A0ABD6EWN6_9BILA</name>
<keyword evidence="2" id="KW-0808">Transferase</keyword>
<organism evidence="5 6">
    <name type="scientific">Gnathostoma spinigerum</name>
    <dbReference type="NCBI Taxonomy" id="75299"/>
    <lineage>
        <taxon>Eukaryota</taxon>
        <taxon>Metazoa</taxon>
        <taxon>Ecdysozoa</taxon>
        <taxon>Nematoda</taxon>
        <taxon>Chromadorea</taxon>
        <taxon>Rhabditida</taxon>
        <taxon>Spirurina</taxon>
        <taxon>Gnathostomatomorpha</taxon>
        <taxon>Gnathostomatoidea</taxon>
        <taxon>Gnathostomatidae</taxon>
        <taxon>Gnathostoma</taxon>
    </lineage>
</organism>
<dbReference type="GO" id="GO:0016747">
    <property type="term" value="F:acyltransferase activity, transferring groups other than amino-acyl groups"/>
    <property type="evidence" value="ECO:0007669"/>
    <property type="project" value="UniProtKB-ARBA"/>
</dbReference>
<dbReference type="PANTHER" id="PTHR22589">
    <property type="entry name" value="CARNITINE O-ACYLTRANSFERASE"/>
    <property type="match status" value="1"/>
</dbReference>
<dbReference type="InterPro" id="IPR042572">
    <property type="entry name" value="Carn_acyl_trans_N"/>
</dbReference>
<dbReference type="EMBL" id="JBGFUD010006426">
    <property type="protein sequence ID" value="MFH4980992.1"/>
    <property type="molecule type" value="Genomic_DNA"/>
</dbReference>
<keyword evidence="6" id="KW-1185">Reference proteome</keyword>
<evidence type="ECO:0000313" key="6">
    <source>
        <dbReference type="Proteomes" id="UP001608902"/>
    </source>
</evidence>
<comment type="pathway">
    <text evidence="1">Lipid metabolism; fatty acid beta-oxidation.</text>
</comment>
<evidence type="ECO:0000259" key="4">
    <source>
        <dbReference type="Pfam" id="PF00755"/>
    </source>
</evidence>
<dbReference type="SUPFAM" id="SSF52777">
    <property type="entry name" value="CoA-dependent acyltransferases"/>
    <property type="match status" value="1"/>
</dbReference>
<dbReference type="Proteomes" id="UP001608902">
    <property type="component" value="Unassembled WGS sequence"/>
</dbReference>
<dbReference type="PANTHER" id="PTHR22589:SF67">
    <property type="entry name" value="PEROXISOMAL CARNITINE O-OCTANOYLTRANSFERASE"/>
    <property type="match status" value="1"/>
</dbReference>
<dbReference type="Gene3D" id="1.10.275.20">
    <property type="entry name" value="Choline/Carnitine o-acyltransferase"/>
    <property type="match status" value="1"/>
</dbReference>
<dbReference type="InterPro" id="IPR039551">
    <property type="entry name" value="Cho/carn_acyl_trans"/>
</dbReference>
<dbReference type="InterPro" id="IPR000542">
    <property type="entry name" value="Carn_acyl_trans"/>
</dbReference>
<reference evidence="5 6" key="1">
    <citation type="submission" date="2024-08" db="EMBL/GenBank/DDBJ databases">
        <title>Gnathostoma spinigerum genome.</title>
        <authorList>
            <person name="Gonzalez-Bertolin B."/>
            <person name="Monzon S."/>
            <person name="Zaballos A."/>
            <person name="Jimenez P."/>
            <person name="Dekumyoy P."/>
            <person name="Varona S."/>
            <person name="Cuesta I."/>
            <person name="Sumanam S."/>
            <person name="Adisakwattana P."/>
            <person name="Gasser R.B."/>
            <person name="Hernandez-Gonzalez A."/>
            <person name="Young N.D."/>
            <person name="Perteguer M.J."/>
        </authorList>
    </citation>
    <scope>NUCLEOTIDE SEQUENCE [LARGE SCALE GENOMIC DNA]</scope>
    <source>
        <strain evidence="5">AL3</strain>
        <tissue evidence="5">Liver</tissue>
    </source>
</reference>
<feature type="domain" description="Choline/carnitine acyltransferase" evidence="4">
    <location>
        <begin position="13"/>
        <end position="129"/>
    </location>
</feature>
<protein>
    <recommendedName>
        <fullName evidence="4">Choline/carnitine acyltransferase domain-containing protein</fullName>
    </recommendedName>
</protein>